<protein>
    <submittedName>
        <fullName evidence="1">Uncharacterized protein</fullName>
    </submittedName>
</protein>
<organism evidence="1 2">
    <name type="scientific">Anopheles melas</name>
    <dbReference type="NCBI Taxonomy" id="34690"/>
    <lineage>
        <taxon>Eukaryota</taxon>
        <taxon>Metazoa</taxon>
        <taxon>Ecdysozoa</taxon>
        <taxon>Arthropoda</taxon>
        <taxon>Hexapoda</taxon>
        <taxon>Insecta</taxon>
        <taxon>Pterygota</taxon>
        <taxon>Neoptera</taxon>
        <taxon>Endopterygota</taxon>
        <taxon>Diptera</taxon>
        <taxon>Nematocera</taxon>
        <taxon>Culicoidea</taxon>
        <taxon>Culicidae</taxon>
        <taxon>Anophelinae</taxon>
        <taxon>Anopheles</taxon>
    </lineage>
</organism>
<dbReference type="AlphaFoldDB" id="A0A182TP12"/>
<proteinExistence type="predicted"/>
<reference evidence="1" key="2">
    <citation type="submission" date="2020-05" db="UniProtKB">
        <authorList>
            <consortium name="EnsemblMetazoa"/>
        </authorList>
    </citation>
    <scope>IDENTIFICATION</scope>
    <source>
        <strain evidence="1">CM1001059</strain>
    </source>
</reference>
<accession>A0A182TP12</accession>
<sequence length="247" mass="27697">MVEFVIVQQRCTIIARLGRGTIDTVQLTVGFAVMMGGRVQHFQPIEIVALFADWQPLQVIFQMAEMKAKGGGKPYPDGNSESLSKVHDKPELFRYLNDNITSELAASKLPGLDRAKALIARLQRKDLYKEVIRFSVDMIEEVNKFNHQQGKPIVAQAFRYVKSTKQWFGSFNVTFYKPSPTKGDDDDVAVISLEEARDLNHSNTVTGESAEEIKEYIIYCTDTNPAVHSAAQQYFAKLRGGSATKES</sequence>
<dbReference type="VEuPathDB" id="VectorBase:AMEC005792"/>
<dbReference type="Proteomes" id="UP000075902">
    <property type="component" value="Unassembled WGS sequence"/>
</dbReference>
<reference evidence="2" key="1">
    <citation type="submission" date="2014-01" db="EMBL/GenBank/DDBJ databases">
        <title>The Genome Sequence of Anopheles melas CM1001059_A (V2).</title>
        <authorList>
            <consortium name="The Broad Institute Genomics Platform"/>
            <person name="Neafsey D.E."/>
            <person name="Besansky N."/>
            <person name="Howell P."/>
            <person name="Walton C."/>
            <person name="Young S.K."/>
            <person name="Zeng Q."/>
            <person name="Gargeya S."/>
            <person name="Fitzgerald M."/>
            <person name="Haas B."/>
            <person name="Abouelleil A."/>
            <person name="Allen A.W."/>
            <person name="Alvarado L."/>
            <person name="Arachchi H.M."/>
            <person name="Berlin A.M."/>
            <person name="Chapman S.B."/>
            <person name="Gainer-Dewar J."/>
            <person name="Goldberg J."/>
            <person name="Griggs A."/>
            <person name="Gujja S."/>
            <person name="Hansen M."/>
            <person name="Howarth C."/>
            <person name="Imamovic A."/>
            <person name="Ireland A."/>
            <person name="Larimer J."/>
            <person name="McCowan C."/>
            <person name="Murphy C."/>
            <person name="Pearson M."/>
            <person name="Poon T.W."/>
            <person name="Priest M."/>
            <person name="Roberts A."/>
            <person name="Saif S."/>
            <person name="Shea T."/>
            <person name="Sisk P."/>
            <person name="Sykes S."/>
            <person name="Wortman J."/>
            <person name="Nusbaum C."/>
            <person name="Birren B."/>
        </authorList>
    </citation>
    <scope>NUCLEOTIDE SEQUENCE [LARGE SCALE GENOMIC DNA]</scope>
    <source>
        <strain evidence="2">CM1001059</strain>
    </source>
</reference>
<evidence type="ECO:0000313" key="2">
    <source>
        <dbReference type="Proteomes" id="UP000075902"/>
    </source>
</evidence>
<name>A0A182TP12_9DIPT</name>
<evidence type="ECO:0000313" key="1">
    <source>
        <dbReference type="EnsemblMetazoa" id="AMEC005792-PA"/>
    </source>
</evidence>
<keyword evidence="2" id="KW-1185">Reference proteome</keyword>
<dbReference type="EnsemblMetazoa" id="AMEC005792-RA">
    <property type="protein sequence ID" value="AMEC005792-PA"/>
    <property type="gene ID" value="AMEC005792"/>
</dbReference>